<evidence type="ECO:0000313" key="1">
    <source>
        <dbReference type="EMBL" id="ETO27426.1"/>
    </source>
</evidence>
<dbReference type="Proteomes" id="UP000023152">
    <property type="component" value="Unassembled WGS sequence"/>
</dbReference>
<dbReference type="AlphaFoldDB" id="X6NN76"/>
<evidence type="ECO:0000313" key="2">
    <source>
        <dbReference type="Proteomes" id="UP000023152"/>
    </source>
</evidence>
<organism evidence="1 2">
    <name type="scientific">Reticulomyxa filosa</name>
    <dbReference type="NCBI Taxonomy" id="46433"/>
    <lineage>
        <taxon>Eukaryota</taxon>
        <taxon>Sar</taxon>
        <taxon>Rhizaria</taxon>
        <taxon>Retaria</taxon>
        <taxon>Foraminifera</taxon>
        <taxon>Monothalamids</taxon>
        <taxon>Reticulomyxidae</taxon>
        <taxon>Reticulomyxa</taxon>
    </lineage>
</organism>
<protein>
    <submittedName>
        <fullName evidence="1">Uncharacterized protein</fullName>
    </submittedName>
</protein>
<dbReference type="EMBL" id="ASPP01007259">
    <property type="protein sequence ID" value="ETO27426.1"/>
    <property type="molecule type" value="Genomic_DNA"/>
</dbReference>
<accession>X6NN76</accession>
<sequence>MIGFQYTIFYNLNIYLYVYCILFDFIFFLFGKKKKKNEKGESLTNQVHELTTWTITNCVFNNVVISTYLFHFKSISLKNGLGLICHDNHFSFVTTETGALFYSYAGQWEVVQFDWNNNVFEYSNLPLVVTAGLHQVSIQNTRVIGFAVTNSTTFLTSSDAYFSFGFGAVGTISYVIIYIYVCVYTYIYFVDYFGQKNGWVKDRILDWENIHSWTLESGEKMYKSELYPLSPLIRNAGILNINDVEVQSNLRMDVMSKDLAQFINSLSYSSDYIYNFTMAFYYPMSGDFSQGVFVNDPSGFLTVARMKISSNSYSAIVSNFGLFEGDSIQNGLYLDYLEDPTAFSNRWNYNGIGLDMVVGFFTAGNSFQLTNCHLWGFYAHNIIAIKGAIVLENVDLQYAPRGLIAKQQKKMINRQQFKKKKKKKQ</sequence>
<keyword evidence="2" id="KW-1185">Reference proteome</keyword>
<name>X6NN76_RETFI</name>
<reference evidence="1 2" key="1">
    <citation type="journal article" date="2013" name="Curr. Biol.">
        <title>The Genome of the Foraminiferan Reticulomyxa filosa.</title>
        <authorList>
            <person name="Glockner G."/>
            <person name="Hulsmann N."/>
            <person name="Schleicher M."/>
            <person name="Noegel A.A."/>
            <person name="Eichinger L."/>
            <person name="Gallinger C."/>
            <person name="Pawlowski J."/>
            <person name="Sierra R."/>
            <person name="Euteneuer U."/>
            <person name="Pillet L."/>
            <person name="Moustafa A."/>
            <person name="Platzer M."/>
            <person name="Groth M."/>
            <person name="Szafranski K."/>
            <person name="Schliwa M."/>
        </authorList>
    </citation>
    <scope>NUCLEOTIDE SEQUENCE [LARGE SCALE GENOMIC DNA]</scope>
</reference>
<comment type="caution">
    <text evidence="1">The sequence shown here is derived from an EMBL/GenBank/DDBJ whole genome shotgun (WGS) entry which is preliminary data.</text>
</comment>
<gene>
    <name evidence="1" type="ORF">RFI_09707</name>
</gene>
<proteinExistence type="predicted"/>